<dbReference type="GO" id="GO:0005881">
    <property type="term" value="C:cytoplasmic microtubule"/>
    <property type="evidence" value="ECO:0007669"/>
    <property type="project" value="TreeGrafter"/>
</dbReference>
<dbReference type="Proteomes" id="UP000519225">
    <property type="component" value="Unassembled WGS sequence"/>
</dbReference>
<evidence type="ECO:0000313" key="1">
    <source>
        <dbReference type="EMBL" id="NXT57545.1"/>
    </source>
</evidence>
<feature type="non-terminal residue" evidence="1">
    <location>
        <position position="128"/>
    </location>
</feature>
<reference evidence="1 2" key="1">
    <citation type="submission" date="2019-09" db="EMBL/GenBank/DDBJ databases">
        <title>Bird 10,000 Genomes (B10K) Project - Family phase.</title>
        <authorList>
            <person name="Zhang G."/>
        </authorList>
    </citation>
    <scope>NUCLEOTIDE SEQUENCE [LARGE SCALE GENOMIC DNA]</scope>
    <source>
        <strain evidence="1">B10K-DU-012-14</strain>
        <tissue evidence="1">Blood</tissue>
    </source>
</reference>
<dbReference type="InterPro" id="IPR011989">
    <property type="entry name" value="ARM-like"/>
</dbReference>
<keyword evidence="2" id="KW-1185">Reference proteome</keyword>
<evidence type="ECO:0000313" key="2">
    <source>
        <dbReference type="Proteomes" id="UP000519225"/>
    </source>
</evidence>
<gene>
    <name evidence="1" type="primary">Togaram2_2</name>
    <name evidence="1" type="ORF">PLUSOC_R12380</name>
</gene>
<name>A0A7L3DQT4_PLUSO</name>
<dbReference type="GO" id="GO:0005929">
    <property type="term" value="C:cilium"/>
    <property type="evidence" value="ECO:0007669"/>
    <property type="project" value="TreeGrafter"/>
</dbReference>
<proteinExistence type="predicted"/>
<sequence>GCRIMLQKMGESNEFMQKAADRSLGIMVASVTAARAMTALMASGVQHRSVPVRRCASEHLMTTGKQMGAKKLLSAAPDSTELLVRTLVKLAQDCHQDTRCYGQQMLTVLMSHQKFDRYLKQSVPSRDL</sequence>
<dbReference type="PANTHER" id="PTHR21567">
    <property type="entry name" value="CLASP"/>
    <property type="match status" value="1"/>
</dbReference>
<dbReference type="Gene3D" id="1.25.10.10">
    <property type="entry name" value="Leucine-rich Repeat Variant"/>
    <property type="match status" value="1"/>
</dbReference>
<organism evidence="1 2">
    <name type="scientific">Pluvianellus socialis</name>
    <name type="common">Magellanic plover</name>
    <dbReference type="NCBI Taxonomy" id="227228"/>
    <lineage>
        <taxon>Eukaryota</taxon>
        <taxon>Metazoa</taxon>
        <taxon>Chordata</taxon>
        <taxon>Craniata</taxon>
        <taxon>Vertebrata</taxon>
        <taxon>Euteleostomi</taxon>
        <taxon>Archelosauria</taxon>
        <taxon>Archosauria</taxon>
        <taxon>Dinosauria</taxon>
        <taxon>Saurischia</taxon>
        <taxon>Theropoda</taxon>
        <taxon>Coelurosauria</taxon>
        <taxon>Aves</taxon>
        <taxon>Neognathae</taxon>
        <taxon>Neoaves</taxon>
        <taxon>Charadriiformes</taxon>
        <taxon>Charadriidae</taxon>
        <taxon>Pluvianellus</taxon>
    </lineage>
</organism>
<dbReference type="EMBL" id="VZTS01026939">
    <property type="protein sequence ID" value="NXT57545.1"/>
    <property type="molecule type" value="Genomic_DNA"/>
</dbReference>
<accession>A0A7L3DQT4</accession>
<protein>
    <submittedName>
        <fullName evidence="1">TGRM2 protein</fullName>
    </submittedName>
</protein>
<dbReference type="SUPFAM" id="SSF48371">
    <property type="entry name" value="ARM repeat"/>
    <property type="match status" value="1"/>
</dbReference>
<dbReference type="InterPro" id="IPR016024">
    <property type="entry name" value="ARM-type_fold"/>
</dbReference>
<feature type="non-terminal residue" evidence="1">
    <location>
        <position position="1"/>
    </location>
</feature>
<comment type="caution">
    <text evidence="1">The sequence shown here is derived from an EMBL/GenBank/DDBJ whole genome shotgun (WGS) entry which is preliminary data.</text>
</comment>
<dbReference type="AlphaFoldDB" id="A0A7L3DQT4"/>
<dbReference type="PANTHER" id="PTHR21567:SF42">
    <property type="entry name" value="TOG ARRAY REGULATOR OF AXONEMAL MICROTUBULES PROTEIN 2"/>
    <property type="match status" value="1"/>
</dbReference>
<dbReference type="GO" id="GO:0008017">
    <property type="term" value="F:microtubule binding"/>
    <property type="evidence" value="ECO:0007669"/>
    <property type="project" value="TreeGrafter"/>
</dbReference>
<dbReference type="GO" id="GO:0000226">
    <property type="term" value="P:microtubule cytoskeleton organization"/>
    <property type="evidence" value="ECO:0007669"/>
    <property type="project" value="TreeGrafter"/>
</dbReference>